<dbReference type="InParanoid" id="A0A024G3Z5"/>
<accession>A0A024G3Z5</accession>
<sequence length="1753" mass="199460">MERKNENVCEDSLSPSKTGAASSLAKSINQEQIIHEMEQKYYQAKNEVKKLQKDKKKVAMEAQNLQKAWDELQRVHSEQEMQVMELRSHKAEMEAKNGQLKVQLEAAQNSAERQRKEKDQLHETVQSQLEEVIRLQQQNVEAHRKITDVQVELETLRQTRVRVEKERDSQAQHVEWLERHFSDKTKQLQAVRQSLYVKEAELESCKSANSEETHALKAQLESCRLSNKNMEKKMLSLQEQLKESQSTQIEEHDQFQNELRTQSRLVSLYKEAAEAATKKVEEIEPRCRDLETALANAKEALLKESDRTRQQIQHIFDEQSAASESQIAELKMKLSEANERVKDIEQKNERIVQDAAAISKLSPGAAEAHLSAHGLTPKQLFDHIVELKETLAKEQNEKEKVEMYLERIVKEVEEKAPILKNLHLDHQRSVTAQLKVTERLEVCMHELEQAKTSEMAARREKVATERKCDLLEHSVNDLSRQIQHLLFRAHNTDLKEDTVKAGTIASENLVVFDDVIELQTRNRQLLKVVRELSASKKARLVSIEDGSDGVVSHFSNSDEEATDSEANDEVRERLELSHAELERLRNEREEERKMVAAIVKQRDMYRVLLAQSDSKFTSGKHTTPVAAEGCSPSQKTSFDSAAAAYTLRELQSEFMKYKQDKQVNVKMLQESQEKLQTELTQTRKKKIEAEVELQCTKDRLQFYEERCRDAEAESVRLSAKSEQFAGLLLQHEKHLNELQTRLDSETQTLHAARVSKESANREVQFCKSHISELQEELKTVRNDNTSILQLLELTRRSEATSAENEAREKVSIIQRVKDLELQLKDVQDKSEAQEALASVNLVHVQHEKKTLEKAFEELKKKDNEHVVMISRFEEQTKALESNKILLQDEVTHLRTELDKGVNVAASDRIAALELELRDAQRAKQLIEVAKKSLEENALKYKVLAEANEKSLNELSTASEKWKLSYEESITHLKLENDTKEKELAAVRTRLKDHVAEESVIRKQLDTESMRRIDAERSAKEALEVQRVRQEAAEKQMNAFQSEMKALQSRLKIAEENYERELQLHANQVARTVCSRKSNEEENHKRQKLENSVADLTSRLKCIQDEVNVERSASENELKEAKEALKALQEQNQLLHAQLERSSTQIQRLQDDKLTSKPYATEDITCSEKELYDLRGIVAFLRRENEISNSKLELCRQETQRLKSQNQTLETAIKRLRSEMQEMNEMSKSNEKDPKVSPNESGMRLAQIEQLNLLRESNATLRDENERNVSKLKQQIVKVEALQSEFEPLKKRELTLSSQLENLKEEIEVLKEANKRWKARVDQLVEKYQQVDPADYEKVCKERDQLFKDVEALRSERLKLANELEGARSNEGKSAQEAQLMIENLRKQYDQIKGFAKTWKAKAEAFSKELVEKKKEADTSKARVTELEMESQVLQSKSAELAAMNASLAEKERQEILDKVESESKRTVQLRDFNNRLLTSLKTLKKENMDLKTQLAEQEKGSVIEEGSVSTSLVTFVPEEAESSTAEVASSMPPSAKEEDTKLSASAIAPKPPLSASKSALSAEEKLRMSVLQSMKKQKQALKDSSENAATTHPPLILSQTDEANVEKETTASASTSVPSFQPPTFAFASGSAKGLVFGKPGITLPVPSSPTPASGIMIPVDTSSENEATAQAAPEADKRMQRLARFGNAEKDSDAFGAILTKRQAPAVLEGMPALKVAKTSDDSAVESADLTDSSKQIDAIAKANESNEENKP</sequence>
<evidence type="ECO:0000256" key="2">
    <source>
        <dbReference type="ARBA" id="ARBA00023054"/>
    </source>
</evidence>
<feature type="region of interest" description="Disordered" evidence="5">
    <location>
        <begin position="1"/>
        <end position="24"/>
    </location>
</feature>
<dbReference type="InterPro" id="IPR057974">
    <property type="entry name" value="NUA/TPR/MLP1-2-like_dom"/>
</dbReference>
<feature type="coiled-coil region" evidence="4">
    <location>
        <begin position="969"/>
        <end position="996"/>
    </location>
</feature>
<feature type="coiled-coil region" evidence="4">
    <location>
        <begin position="220"/>
        <end position="247"/>
    </location>
</feature>
<proteinExistence type="predicted"/>
<feature type="compositionally biased region" description="Polar residues" evidence="5">
    <location>
        <begin position="13"/>
        <end position="24"/>
    </location>
</feature>
<dbReference type="GO" id="GO:0006606">
    <property type="term" value="P:protein import into nucleus"/>
    <property type="evidence" value="ECO:0007669"/>
    <property type="project" value="InterPro"/>
</dbReference>
<dbReference type="PANTHER" id="PTHR18898">
    <property type="entry name" value="NUCLEOPROTEIN TPR-RELATED"/>
    <property type="match status" value="1"/>
</dbReference>
<evidence type="ECO:0000313" key="8">
    <source>
        <dbReference type="EMBL" id="CCI41579.1"/>
    </source>
</evidence>
<feature type="coiled-coil region" evidence="4">
    <location>
        <begin position="384"/>
        <end position="411"/>
    </location>
</feature>
<feature type="coiled-coil region" evidence="4">
    <location>
        <begin position="1191"/>
        <end position="1232"/>
    </location>
</feature>
<evidence type="ECO:0000313" key="9">
    <source>
        <dbReference type="Proteomes" id="UP000053237"/>
    </source>
</evidence>
<reference evidence="8 9" key="1">
    <citation type="submission" date="2012-05" db="EMBL/GenBank/DDBJ databases">
        <title>Recombination and specialization in a pathogen metapopulation.</title>
        <authorList>
            <person name="Gardiner A."/>
            <person name="Kemen E."/>
            <person name="Schultz-Larsen T."/>
            <person name="MacLean D."/>
            <person name="Van Oosterhout C."/>
            <person name="Jones J.D.G."/>
        </authorList>
    </citation>
    <scope>NUCLEOTIDE SEQUENCE [LARGE SCALE GENOMIC DNA]</scope>
    <source>
        <strain evidence="8 9">Ac Nc2</strain>
    </source>
</reference>
<dbReference type="EMBL" id="CAIX01000021">
    <property type="protein sequence ID" value="CCI41579.1"/>
    <property type="molecule type" value="Genomic_DNA"/>
</dbReference>
<dbReference type="GO" id="GO:0005643">
    <property type="term" value="C:nuclear pore"/>
    <property type="evidence" value="ECO:0007669"/>
    <property type="project" value="TreeGrafter"/>
</dbReference>
<dbReference type="Pfam" id="PF07926">
    <property type="entry name" value="TPR_MLP1_2"/>
    <property type="match status" value="1"/>
</dbReference>
<dbReference type="Pfam" id="PF25785">
    <property type="entry name" value="TPR"/>
    <property type="match status" value="1"/>
</dbReference>
<dbReference type="InterPro" id="IPR012929">
    <property type="entry name" value="Nucleoprot-TPR/MLP1-2_dom"/>
</dbReference>
<feature type="coiled-coil region" evidence="4">
    <location>
        <begin position="34"/>
        <end position="166"/>
    </location>
</feature>
<evidence type="ECO:0000259" key="7">
    <source>
        <dbReference type="Pfam" id="PF25785"/>
    </source>
</evidence>
<feature type="region of interest" description="Disordered" evidence="5">
    <location>
        <begin position="1519"/>
        <end position="1621"/>
    </location>
</feature>
<dbReference type="GO" id="GO:0017056">
    <property type="term" value="F:structural constituent of nuclear pore"/>
    <property type="evidence" value="ECO:0007669"/>
    <property type="project" value="TreeGrafter"/>
</dbReference>
<feature type="coiled-coil region" evidence="4">
    <location>
        <begin position="1022"/>
        <end position="1151"/>
    </location>
</feature>
<feature type="coiled-coil region" evidence="4">
    <location>
        <begin position="658"/>
        <end position="936"/>
    </location>
</feature>
<comment type="subcellular location">
    <subcellularLocation>
        <location evidence="1">Nucleus</location>
    </subcellularLocation>
</comment>
<evidence type="ECO:0000256" key="3">
    <source>
        <dbReference type="ARBA" id="ARBA00023242"/>
    </source>
</evidence>
<feature type="compositionally biased region" description="Acidic residues" evidence="5">
    <location>
        <begin position="557"/>
        <end position="567"/>
    </location>
</feature>
<protein>
    <submittedName>
        <fullName evidence="8">Uncharacterized protein</fullName>
    </submittedName>
</protein>
<feature type="domain" description="NUA/TPR/MLP1-2-like" evidence="7">
    <location>
        <begin position="458"/>
        <end position="536"/>
    </location>
</feature>
<keyword evidence="9" id="KW-1185">Reference proteome</keyword>
<keyword evidence="2 4" id="KW-0175">Coiled coil</keyword>
<feature type="coiled-coil region" evidence="4">
    <location>
        <begin position="287"/>
        <end position="354"/>
    </location>
</feature>
<feature type="compositionally biased region" description="Polar residues" evidence="5">
    <location>
        <begin position="1610"/>
        <end position="1619"/>
    </location>
</feature>
<dbReference type="GO" id="GO:0006406">
    <property type="term" value="P:mRNA export from nucleus"/>
    <property type="evidence" value="ECO:0007669"/>
    <property type="project" value="TreeGrafter"/>
</dbReference>
<gene>
    <name evidence="8" type="ORF">BN9_023630</name>
</gene>
<feature type="compositionally biased region" description="Low complexity" evidence="5">
    <location>
        <begin position="1542"/>
        <end position="1561"/>
    </location>
</feature>
<evidence type="ECO:0000256" key="5">
    <source>
        <dbReference type="SAM" id="MobiDB-lite"/>
    </source>
</evidence>
<evidence type="ECO:0000256" key="1">
    <source>
        <dbReference type="ARBA" id="ARBA00004123"/>
    </source>
</evidence>
<name>A0A024G3Z5_9STRA</name>
<feature type="domain" description="Nucleoprotein TPR/MLP1-2" evidence="6">
    <location>
        <begin position="1018"/>
        <end position="1140"/>
    </location>
</feature>
<feature type="region of interest" description="Disordered" evidence="5">
    <location>
        <begin position="551"/>
        <end position="570"/>
    </location>
</feature>
<dbReference type="STRING" id="65357.A0A024G3Z5"/>
<dbReference type="PANTHER" id="PTHR18898:SF2">
    <property type="entry name" value="NUCLEOPROTEIN TPR"/>
    <property type="match status" value="1"/>
</dbReference>
<dbReference type="Proteomes" id="UP000053237">
    <property type="component" value="Unassembled WGS sequence"/>
</dbReference>
<comment type="caution">
    <text evidence="8">The sequence shown here is derived from an EMBL/GenBank/DDBJ whole genome shotgun (WGS) entry which is preliminary data.</text>
</comment>
<keyword evidence="3" id="KW-0539">Nucleus</keyword>
<dbReference type="OrthoDB" id="343070at2759"/>
<evidence type="ECO:0000256" key="4">
    <source>
        <dbReference type="SAM" id="Coils"/>
    </source>
</evidence>
<evidence type="ECO:0000259" key="6">
    <source>
        <dbReference type="Pfam" id="PF07926"/>
    </source>
</evidence>
<feature type="coiled-coil region" evidence="4">
    <location>
        <begin position="1395"/>
        <end position="1500"/>
    </location>
</feature>
<organism evidence="8 9">
    <name type="scientific">Albugo candida</name>
    <dbReference type="NCBI Taxonomy" id="65357"/>
    <lineage>
        <taxon>Eukaryota</taxon>
        <taxon>Sar</taxon>
        <taxon>Stramenopiles</taxon>
        <taxon>Oomycota</taxon>
        <taxon>Peronosporomycetes</taxon>
        <taxon>Albuginales</taxon>
        <taxon>Albuginaceae</taxon>
        <taxon>Albugo</taxon>
    </lineage>
</organism>
<feature type="coiled-coil region" evidence="4">
    <location>
        <begin position="1261"/>
        <end position="1369"/>
    </location>
</feature>